<dbReference type="eggNOG" id="COG0166">
    <property type="taxonomic scope" value="Bacteria"/>
</dbReference>
<dbReference type="GO" id="GO:0051156">
    <property type="term" value="P:glucose 6-phosphate metabolic process"/>
    <property type="evidence" value="ECO:0007669"/>
    <property type="project" value="TreeGrafter"/>
</dbReference>
<keyword evidence="3 7" id="KW-0312">Gluconeogenesis</keyword>
<feature type="active site" evidence="7">
    <location>
        <position position="386"/>
    </location>
</feature>
<dbReference type="PROSITE" id="PS00174">
    <property type="entry name" value="P_GLUCOSE_ISOMERASE_2"/>
    <property type="match status" value="1"/>
</dbReference>
<dbReference type="RefSeq" id="WP_038497682.1">
    <property type="nucleotide sequence ID" value="NZ_CP008985.1"/>
</dbReference>
<dbReference type="FunFam" id="1.10.1390.10:FF:000001">
    <property type="entry name" value="Glucose-6-phosphate isomerase"/>
    <property type="match status" value="1"/>
</dbReference>
<evidence type="ECO:0000256" key="2">
    <source>
        <dbReference type="ARBA" id="ARBA00006604"/>
    </source>
</evidence>
<dbReference type="EMBL" id="CP008985">
    <property type="protein sequence ID" value="AIN46897.1"/>
    <property type="molecule type" value="Genomic_DNA"/>
</dbReference>
<dbReference type="Proteomes" id="UP000067325">
    <property type="component" value="Chromosome"/>
</dbReference>
<evidence type="ECO:0000256" key="4">
    <source>
        <dbReference type="ARBA" id="ARBA00023152"/>
    </source>
</evidence>
<keyword evidence="5 7" id="KW-0413">Isomerase</keyword>
<dbReference type="FunFam" id="3.40.50.10490:FF:000004">
    <property type="entry name" value="Glucose-6-phosphate isomerase"/>
    <property type="match status" value="1"/>
</dbReference>
<dbReference type="UniPathway" id="UPA00109">
    <property type="reaction ID" value="UER00181"/>
</dbReference>
<dbReference type="UniPathway" id="UPA00138"/>
<comment type="function">
    <text evidence="7">Catalyzes the reversible isomerization of glucose-6-phosphate to fructose-6-phosphate.</text>
</comment>
<keyword evidence="4 7" id="KW-0324">Glycolysis</keyword>
<dbReference type="KEGG" id="bcib:IM45_021"/>
<dbReference type="GO" id="GO:0048029">
    <property type="term" value="F:monosaccharide binding"/>
    <property type="evidence" value="ECO:0007669"/>
    <property type="project" value="TreeGrafter"/>
</dbReference>
<dbReference type="NCBIfam" id="NF001211">
    <property type="entry name" value="PRK00179.1"/>
    <property type="match status" value="1"/>
</dbReference>
<dbReference type="PANTHER" id="PTHR11469:SF1">
    <property type="entry name" value="GLUCOSE-6-PHOSPHATE ISOMERASE"/>
    <property type="match status" value="1"/>
</dbReference>
<protein>
    <recommendedName>
        <fullName evidence="7">Glucose-6-phosphate isomerase</fullName>
        <shortName evidence="7">GPI</shortName>
        <ecNumber evidence="7">5.3.1.9</ecNumber>
    </recommendedName>
    <alternativeName>
        <fullName evidence="7">Phosphoglucose isomerase</fullName>
        <shortName evidence="7">PGI</shortName>
    </alternativeName>
    <alternativeName>
        <fullName evidence="7">Phosphohexose isomerase</fullName>
        <shortName evidence="7">PHI</shortName>
    </alternativeName>
</protein>
<dbReference type="GO" id="GO:0006094">
    <property type="term" value="P:gluconeogenesis"/>
    <property type="evidence" value="ECO:0007669"/>
    <property type="project" value="UniProtKB-UniRule"/>
</dbReference>
<evidence type="ECO:0000313" key="9">
    <source>
        <dbReference type="EMBL" id="AIN46897.1"/>
    </source>
</evidence>
<evidence type="ECO:0000256" key="5">
    <source>
        <dbReference type="ARBA" id="ARBA00023235"/>
    </source>
</evidence>
<dbReference type="InterPro" id="IPR018189">
    <property type="entry name" value="Phosphoglucose_isomerase_CS"/>
</dbReference>
<dbReference type="EC" id="5.3.1.9" evidence="7"/>
<dbReference type="PRINTS" id="PR00662">
    <property type="entry name" value="G6PISOMERASE"/>
</dbReference>
<feature type="active site" description="Proton donor" evidence="7">
    <location>
        <position position="355"/>
    </location>
</feature>
<evidence type="ECO:0000256" key="3">
    <source>
        <dbReference type="ARBA" id="ARBA00022432"/>
    </source>
</evidence>
<dbReference type="Gene3D" id="3.40.50.10490">
    <property type="entry name" value="Glucose-6-phosphate isomerase like protein, domain 1"/>
    <property type="match status" value="2"/>
</dbReference>
<keyword evidence="7" id="KW-0963">Cytoplasm</keyword>
<evidence type="ECO:0000256" key="7">
    <source>
        <dbReference type="HAMAP-Rule" id="MF_00473"/>
    </source>
</evidence>
<dbReference type="PROSITE" id="PS00765">
    <property type="entry name" value="P_GLUCOSE_ISOMERASE_1"/>
    <property type="match status" value="1"/>
</dbReference>
<dbReference type="PROSITE" id="PS51463">
    <property type="entry name" value="P_GLUCOSE_ISOMERASE_3"/>
    <property type="match status" value="1"/>
</dbReference>
<dbReference type="AlphaFoldDB" id="A0A088MX96"/>
<dbReference type="InterPro" id="IPR035482">
    <property type="entry name" value="SIS_PGI_2"/>
</dbReference>
<dbReference type="SUPFAM" id="SSF53697">
    <property type="entry name" value="SIS domain"/>
    <property type="match status" value="1"/>
</dbReference>
<comment type="pathway">
    <text evidence="1 7 8">Carbohydrate degradation; glycolysis; D-glyceraldehyde 3-phosphate and glycerone phosphate from D-glucose: step 2/4.</text>
</comment>
<dbReference type="PANTHER" id="PTHR11469">
    <property type="entry name" value="GLUCOSE-6-PHOSPHATE ISOMERASE"/>
    <property type="match status" value="1"/>
</dbReference>
<feature type="active site" evidence="7">
    <location>
        <position position="514"/>
    </location>
</feature>
<reference evidence="9 10" key="1">
    <citation type="journal article" date="2014" name="MBio">
        <title>Differential genome evolution between companion symbionts in an insect-bacterial symbiosis.</title>
        <authorList>
            <person name="Bennett G.M."/>
            <person name="McCutcheon J.P."/>
            <person name="MacDonald B.R."/>
            <person name="Romanovicz D."/>
            <person name="Moran N.A."/>
        </authorList>
    </citation>
    <scope>NUCLEOTIDE SEQUENCE [LARGE SCALE GENOMIC DNA]</scope>
    <source>
        <strain evidence="9 10">BGSS</strain>
    </source>
</reference>
<dbReference type="GO" id="GO:0097367">
    <property type="term" value="F:carbohydrate derivative binding"/>
    <property type="evidence" value="ECO:0007669"/>
    <property type="project" value="InterPro"/>
</dbReference>
<evidence type="ECO:0000313" key="10">
    <source>
        <dbReference type="Proteomes" id="UP000067325"/>
    </source>
</evidence>
<dbReference type="InterPro" id="IPR001672">
    <property type="entry name" value="G6P_Isomerase"/>
</dbReference>
<gene>
    <name evidence="7" type="primary">pgi</name>
    <name evidence="9" type="ORF">IM45_021</name>
</gene>
<dbReference type="GO" id="GO:0004347">
    <property type="term" value="F:glucose-6-phosphate isomerase activity"/>
    <property type="evidence" value="ECO:0007669"/>
    <property type="project" value="UniProtKB-UniRule"/>
</dbReference>
<evidence type="ECO:0000256" key="6">
    <source>
        <dbReference type="ARBA" id="ARBA00029321"/>
    </source>
</evidence>
<dbReference type="InterPro" id="IPR023096">
    <property type="entry name" value="G6P_Isomerase_C"/>
</dbReference>
<dbReference type="HAMAP" id="MF_00473">
    <property type="entry name" value="G6P_isomerase"/>
    <property type="match status" value="1"/>
</dbReference>
<name>A0A088MX96_9GAMM</name>
<dbReference type="InterPro" id="IPR046348">
    <property type="entry name" value="SIS_dom_sf"/>
</dbReference>
<dbReference type="InterPro" id="IPR035476">
    <property type="entry name" value="SIS_PGI_1"/>
</dbReference>
<dbReference type="GO" id="GO:0005829">
    <property type="term" value="C:cytosol"/>
    <property type="evidence" value="ECO:0007669"/>
    <property type="project" value="TreeGrafter"/>
</dbReference>
<dbReference type="GO" id="GO:0006096">
    <property type="term" value="P:glycolytic process"/>
    <property type="evidence" value="ECO:0007669"/>
    <property type="project" value="UniProtKB-UniRule"/>
</dbReference>
<dbReference type="CDD" id="cd05016">
    <property type="entry name" value="SIS_PGI_2"/>
    <property type="match status" value="1"/>
</dbReference>
<dbReference type="Gene3D" id="1.10.1390.10">
    <property type="match status" value="1"/>
</dbReference>
<dbReference type="Pfam" id="PF00342">
    <property type="entry name" value="PGI"/>
    <property type="match status" value="1"/>
</dbReference>
<proteinExistence type="inferred from homology"/>
<organism evidence="9 10">
    <name type="scientific">Candidatus Palibaumannia cicadellinicola</name>
    <dbReference type="NCBI Taxonomy" id="186490"/>
    <lineage>
        <taxon>Bacteria</taxon>
        <taxon>Pseudomonadati</taxon>
        <taxon>Pseudomonadota</taxon>
        <taxon>Gammaproteobacteria</taxon>
        <taxon>Candidatus Palibaumannia</taxon>
    </lineage>
</organism>
<accession>A0A088MX96</accession>
<comment type="subcellular location">
    <subcellularLocation>
        <location evidence="7">Cytoplasm</location>
    </subcellularLocation>
</comment>
<sequence length="549" mass="62353">MKNINPSNTTAWKDLQQHFDSIKEVHIRDLFAQDPQRFTTFSAMFDNQMLVDYSKNRITTETLYLLLALAKECDLQGAISSMFRGEKINRTEDRAVLHIALRNRSKKIIRMNGKDVMPEVNAVLTKMKQFCCKIISGEWKGYTGKAITDIVNIGIGGSDLGPYMVTEALRPYKNHLNMHFVSNVDGTHITETVKLLDPATTLFLVASKTFLTQETMTNAHSARDWFLKKTGHEQYIAQHFAALSINVNAVAKFGIDINNMFELWDWVGGRYSLWSAIGLSIALSLGFSNFEQLLSGAYAMDYHFEQTPLQHNLPVLLALIGIWYNNFFGTETEAILPYDQYMHRFAAYFQQGNMESNGKYVDRNGQVVNYQTGPIIWGEPGTNGQHAFYQLFHQGTKMIPCDFIAPVISHNALGDHHSKLLSNFFAQTEALAFGKSRQAVEEELRTVGKTSEQMRYITPFKVCEGNRPTNSILLKKITPYSIGALIALYEHKIFTQGAILNIYTFDQWGVELGKQLAKRIMSELEDDNTVLSHDSSTNGLIDCYKSWRY</sequence>
<evidence type="ECO:0000256" key="8">
    <source>
        <dbReference type="RuleBase" id="RU000612"/>
    </source>
</evidence>
<dbReference type="CDD" id="cd05015">
    <property type="entry name" value="SIS_PGI_1"/>
    <property type="match status" value="1"/>
</dbReference>
<dbReference type="OrthoDB" id="140919at2"/>
<comment type="similarity">
    <text evidence="2 7 8">Belongs to the GPI family.</text>
</comment>
<comment type="pathway">
    <text evidence="7">Carbohydrate biosynthesis; gluconeogenesis.</text>
</comment>
<evidence type="ECO:0000256" key="1">
    <source>
        <dbReference type="ARBA" id="ARBA00004926"/>
    </source>
</evidence>
<comment type="catalytic activity">
    <reaction evidence="6 7 8">
        <text>alpha-D-glucose 6-phosphate = beta-D-fructose 6-phosphate</text>
        <dbReference type="Rhea" id="RHEA:11816"/>
        <dbReference type="ChEBI" id="CHEBI:57634"/>
        <dbReference type="ChEBI" id="CHEBI:58225"/>
        <dbReference type="EC" id="5.3.1.9"/>
    </reaction>
</comment>